<evidence type="ECO:0000256" key="5">
    <source>
        <dbReference type="ARBA" id="ARBA00022989"/>
    </source>
</evidence>
<reference evidence="9 10" key="1">
    <citation type="submission" date="2019-11" db="EMBL/GenBank/DDBJ databases">
        <title>Draft genome sequences of five Paenibacillus species of dairy origin.</title>
        <authorList>
            <person name="Olajide A.M."/>
            <person name="Chen S."/>
            <person name="Lapointe G."/>
        </authorList>
    </citation>
    <scope>NUCLEOTIDE SEQUENCE [LARGE SCALE GENOMIC DNA]</scope>
    <source>
        <strain evidence="9 10">2CS3</strain>
    </source>
</reference>
<feature type="transmembrane region" description="Helical" evidence="7">
    <location>
        <begin position="139"/>
        <end position="157"/>
    </location>
</feature>
<dbReference type="Proteomes" id="UP000450917">
    <property type="component" value="Unassembled WGS sequence"/>
</dbReference>
<dbReference type="InterPro" id="IPR017850">
    <property type="entry name" value="Alkaline_phosphatase_core_sf"/>
</dbReference>
<comment type="caution">
    <text evidence="9">The sequence shown here is derived from an EMBL/GenBank/DDBJ whole genome shotgun (WGS) entry which is preliminary data.</text>
</comment>
<keyword evidence="4 7" id="KW-0812">Transmembrane</keyword>
<keyword evidence="9" id="KW-0378">Hydrolase</keyword>
<evidence type="ECO:0000256" key="4">
    <source>
        <dbReference type="ARBA" id="ARBA00022692"/>
    </source>
</evidence>
<dbReference type="PANTHER" id="PTHR47371">
    <property type="entry name" value="LIPOTEICHOIC ACID SYNTHASE"/>
    <property type="match status" value="1"/>
</dbReference>
<dbReference type="SUPFAM" id="SSF53649">
    <property type="entry name" value="Alkaline phosphatase-like"/>
    <property type="match status" value="1"/>
</dbReference>
<evidence type="ECO:0000256" key="3">
    <source>
        <dbReference type="ARBA" id="ARBA00022475"/>
    </source>
</evidence>
<evidence type="ECO:0000313" key="9">
    <source>
        <dbReference type="EMBL" id="MUG70411.1"/>
    </source>
</evidence>
<evidence type="ECO:0000313" key="10">
    <source>
        <dbReference type="Proteomes" id="UP000450917"/>
    </source>
</evidence>
<protein>
    <submittedName>
        <fullName evidence="9">Sulfatase-like hydrolase/transferase</fullName>
    </submittedName>
</protein>
<accession>A0A7X2ZAA0</accession>
<evidence type="ECO:0000259" key="8">
    <source>
        <dbReference type="Pfam" id="PF00884"/>
    </source>
</evidence>
<keyword evidence="5 7" id="KW-1133">Transmembrane helix</keyword>
<feature type="transmembrane region" description="Helical" evidence="7">
    <location>
        <begin position="107"/>
        <end position="127"/>
    </location>
</feature>
<dbReference type="InterPro" id="IPR000917">
    <property type="entry name" value="Sulfatase_N"/>
</dbReference>
<dbReference type="PANTHER" id="PTHR47371:SF3">
    <property type="entry name" value="PHOSPHOGLYCEROL TRANSFERASE I"/>
    <property type="match status" value="1"/>
</dbReference>
<dbReference type="GO" id="GO:0016740">
    <property type="term" value="F:transferase activity"/>
    <property type="evidence" value="ECO:0007669"/>
    <property type="project" value="UniProtKB-KW"/>
</dbReference>
<comment type="pathway">
    <text evidence="2">Cell wall biogenesis; lipoteichoic acid biosynthesis.</text>
</comment>
<dbReference type="AlphaFoldDB" id="A0A7X2ZAA0"/>
<dbReference type="CDD" id="cd16015">
    <property type="entry name" value="LTA_synthase"/>
    <property type="match status" value="1"/>
</dbReference>
<evidence type="ECO:0000256" key="6">
    <source>
        <dbReference type="ARBA" id="ARBA00023136"/>
    </source>
</evidence>
<keyword evidence="6 7" id="KW-0472">Membrane</keyword>
<proteinExistence type="predicted"/>
<dbReference type="EMBL" id="WNZX01000004">
    <property type="protein sequence ID" value="MUG70411.1"/>
    <property type="molecule type" value="Genomic_DNA"/>
</dbReference>
<evidence type="ECO:0000256" key="7">
    <source>
        <dbReference type="SAM" id="Phobius"/>
    </source>
</evidence>
<organism evidence="9 10">
    <name type="scientific">Paenibacillus validus</name>
    <dbReference type="NCBI Taxonomy" id="44253"/>
    <lineage>
        <taxon>Bacteria</taxon>
        <taxon>Bacillati</taxon>
        <taxon>Bacillota</taxon>
        <taxon>Bacilli</taxon>
        <taxon>Bacillales</taxon>
        <taxon>Paenibacillaceae</taxon>
        <taxon>Paenibacillus</taxon>
    </lineage>
</organism>
<feature type="transmembrane region" description="Helical" evidence="7">
    <location>
        <begin position="61"/>
        <end position="87"/>
    </location>
</feature>
<evidence type="ECO:0000256" key="2">
    <source>
        <dbReference type="ARBA" id="ARBA00004936"/>
    </source>
</evidence>
<dbReference type="Gene3D" id="3.40.720.10">
    <property type="entry name" value="Alkaline Phosphatase, subunit A"/>
    <property type="match status" value="1"/>
</dbReference>
<dbReference type="GO" id="GO:0016787">
    <property type="term" value="F:hydrolase activity"/>
    <property type="evidence" value="ECO:0007669"/>
    <property type="project" value="UniProtKB-KW"/>
</dbReference>
<dbReference type="Pfam" id="PF00884">
    <property type="entry name" value="Sulfatase"/>
    <property type="match status" value="1"/>
</dbReference>
<keyword evidence="9" id="KW-0808">Transferase</keyword>
<dbReference type="InterPro" id="IPR050448">
    <property type="entry name" value="OpgB/LTA_synthase_biosynth"/>
</dbReference>
<feature type="transmembrane region" description="Helical" evidence="7">
    <location>
        <begin position="28"/>
        <end position="49"/>
    </location>
</feature>
<dbReference type="GO" id="GO:0005886">
    <property type="term" value="C:plasma membrane"/>
    <property type="evidence" value="ECO:0007669"/>
    <property type="project" value="UniProtKB-SubCell"/>
</dbReference>
<keyword evidence="3" id="KW-1003">Cell membrane</keyword>
<comment type="subcellular location">
    <subcellularLocation>
        <location evidence="1">Cell membrane</location>
        <topology evidence="1">Multi-pass membrane protein</topology>
    </subcellularLocation>
</comment>
<name>A0A7X2ZAA0_9BACL</name>
<gene>
    <name evidence="9" type="ORF">GNP93_06930</name>
</gene>
<keyword evidence="10" id="KW-1185">Reference proteome</keyword>
<evidence type="ECO:0000256" key="1">
    <source>
        <dbReference type="ARBA" id="ARBA00004651"/>
    </source>
</evidence>
<sequence length="686" mass="76343">MPLFLCSVWIVFLVELLSRGKWGDTFGWTFLAIPKLTLNALVVLGLLLLLSALTNSVRLSFWLVATVCLAFSLISGIKLEILGVPFLPWDLLLTSETKDMTPYIGGLFNFTVISGVVVFIAVSLLLLYKLPRVAVKLKWKHRTTMGLFSALLLVSIYNDGAISLKKLANIENLAWDQTENVKTNGFLLSTIMNLKFLNLKEPSGYNDQSIRSIASSVPPAVPVAGDVKPNIIVVLSESFWDATQVKGLTFSQDPIPFYHALSAKYSSGTMLSPQYGGGTANVEFEVLTGNSMRFLPQGSIPYNQYVDKGIDSMASILKRQGYDTTAINPFHSWFYNSKKVYENFGFSKYISQEFFEPDYEGPYLSDRSVAKYIIESGEKTPGPDFIFANTMQNHYHYYPGKFKENTIEVTGVTGEAKGLFETLAQGLQGADNMLKQLVTYYEQKQEPTIIVFFGDHLPSLGENYKAYKDSGYLQENDPNFLNKMYRVPVLVWNNYLPQHQDKLDMSPSFLSSYVLKLAERPGTYYTDFLYQLSQKSPVIPPKNMYAAMGIDENALQSYEKLQYDIMFGKQYGYGEWAGTIKDPNYVLGPGKLEIEDIQVQASGDDQVVKVSGQNLPHNGVVLINGQPAVTECKKLGELTAVVTPEAAGSQEFNIEIVVKDSKDIVVATSNKVAYSANAANAANEVK</sequence>
<feature type="domain" description="Sulfatase N-terminal" evidence="8">
    <location>
        <begin position="229"/>
        <end position="518"/>
    </location>
</feature>